<dbReference type="SUPFAM" id="SSF49464">
    <property type="entry name" value="Carboxypeptidase regulatory domain-like"/>
    <property type="match status" value="1"/>
</dbReference>
<organism evidence="1 2">
    <name type="scientific">Imperialibacter roseus</name>
    <dbReference type="NCBI Taxonomy" id="1324217"/>
    <lineage>
        <taxon>Bacteria</taxon>
        <taxon>Pseudomonadati</taxon>
        <taxon>Bacteroidota</taxon>
        <taxon>Cytophagia</taxon>
        <taxon>Cytophagales</taxon>
        <taxon>Flammeovirgaceae</taxon>
        <taxon>Imperialibacter</taxon>
    </lineage>
</organism>
<evidence type="ECO:0000313" key="2">
    <source>
        <dbReference type="Proteomes" id="UP001302349"/>
    </source>
</evidence>
<dbReference type="EMBL" id="CP136051">
    <property type="protein sequence ID" value="WOK06459.1"/>
    <property type="molecule type" value="Genomic_DNA"/>
</dbReference>
<evidence type="ECO:0000313" key="1">
    <source>
        <dbReference type="EMBL" id="WOK06459.1"/>
    </source>
</evidence>
<reference evidence="1 2" key="1">
    <citation type="journal article" date="2023" name="Microbiol. Resour. Announc.">
        <title>Complete Genome Sequence of Imperialibacter roseus strain P4T.</title>
        <authorList>
            <person name="Tizabi D.R."/>
            <person name="Bachvaroff T."/>
            <person name="Hill R.T."/>
        </authorList>
    </citation>
    <scope>NUCLEOTIDE SEQUENCE [LARGE SCALE GENOMIC DNA]</scope>
    <source>
        <strain evidence="1 2">P4T</strain>
    </source>
</reference>
<protein>
    <submittedName>
        <fullName evidence="1">Carboxypeptidase-like regulatory domain-containing protein</fullName>
    </submittedName>
</protein>
<proteinExistence type="predicted"/>
<name>A0ABZ0IPS5_9BACT</name>
<keyword evidence="2" id="KW-1185">Reference proteome</keyword>
<dbReference type="RefSeq" id="WP_151997763.1">
    <property type="nucleotide sequence ID" value="NZ_CP136051.1"/>
</dbReference>
<dbReference type="Proteomes" id="UP001302349">
    <property type="component" value="Chromosome"/>
</dbReference>
<sequence length="200" mass="22468">MCFLFMLVAHQESWAQGGSRVIQFSGVILGEDSVSGVPGVHVYVPKAGRGTTSNVYGYFSMPALVGDSVVISAIGFEKQHFIVPGNKGENFTAIIELVTDTTYLPPIEILPYPTEELFKQAVLALKLPDAEDYRKMEEVLRADILMRMMQGAPMDASENYRYYSNQQFLAMTDKFQPRSNPLLNPFAWAQFIKSLKKDRK</sequence>
<dbReference type="Pfam" id="PF13715">
    <property type="entry name" value="CarbopepD_reg_2"/>
    <property type="match status" value="1"/>
</dbReference>
<gene>
    <name evidence="1" type="ORF">RT717_25625</name>
</gene>
<accession>A0ABZ0IPS5</accession>
<dbReference type="InterPro" id="IPR008969">
    <property type="entry name" value="CarboxyPept-like_regulatory"/>
</dbReference>